<dbReference type="InterPro" id="IPR001650">
    <property type="entry name" value="Helicase_C-like"/>
</dbReference>
<gene>
    <name evidence="14" type="ORF">AMSG_09309</name>
</gene>
<evidence type="ECO:0000313" key="15">
    <source>
        <dbReference type="Proteomes" id="UP000054408"/>
    </source>
</evidence>
<evidence type="ECO:0000256" key="6">
    <source>
        <dbReference type="ARBA" id="ARBA00022839"/>
    </source>
</evidence>
<dbReference type="InterPro" id="IPR003877">
    <property type="entry name" value="SPRY_dom"/>
</dbReference>
<dbReference type="GO" id="GO:0004527">
    <property type="term" value="F:exonuclease activity"/>
    <property type="evidence" value="ECO:0007669"/>
    <property type="project" value="UniProtKB-KW"/>
</dbReference>
<dbReference type="Proteomes" id="UP000054408">
    <property type="component" value="Unassembled WGS sequence"/>
</dbReference>
<dbReference type="Pfam" id="PF00271">
    <property type="entry name" value="Helicase_C"/>
    <property type="match status" value="1"/>
</dbReference>
<dbReference type="CDD" id="cd12873">
    <property type="entry name" value="SPRY_DDX1"/>
    <property type="match status" value="1"/>
</dbReference>
<dbReference type="SMART" id="SM00449">
    <property type="entry name" value="SPRY"/>
    <property type="match status" value="1"/>
</dbReference>
<evidence type="ECO:0000256" key="5">
    <source>
        <dbReference type="ARBA" id="ARBA00022806"/>
    </source>
</evidence>
<dbReference type="OMA" id="KRQQVKF"/>
<dbReference type="PANTHER" id="PTHR47959">
    <property type="entry name" value="ATP-DEPENDENT RNA HELICASE RHLE-RELATED"/>
    <property type="match status" value="1"/>
</dbReference>
<dbReference type="InterPro" id="IPR050079">
    <property type="entry name" value="DEAD_box_RNA_helicase"/>
</dbReference>
<organism evidence="14 15">
    <name type="scientific">Thecamonas trahens ATCC 50062</name>
    <dbReference type="NCBI Taxonomy" id="461836"/>
    <lineage>
        <taxon>Eukaryota</taxon>
        <taxon>Apusozoa</taxon>
        <taxon>Apusomonadida</taxon>
        <taxon>Apusomonadidae</taxon>
        <taxon>Thecamonas</taxon>
    </lineage>
</organism>
<feature type="domain" description="Helicase ATP-binding" evidence="11">
    <location>
        <begin position="278"/>
        <end position="427"/>
    </location>
</feature>
<evidence type="ECO:0000259" key="10">
    <source>
        <dbReference type="PROSITE" id="PS50188"/>
    </source>
</evidence>
<dbReference type="AlphaFoldDB" id="A0A0L0DLN5"/>
<evidence type="ECO:0000256" key="3">
    <source>
        <dbReference type="ARBA" id="ARBA00022741"/>
    </source>
</evidence>
<dbReference type="eggNOG" id="KOG0349">
    <property type="taxonomic scope" value="Eukaryota"/>
</dbReference>
<dbReference type="Pfam" id="PF00622">
    <property type="entry name" value="SPRY"/>
    <property type="match status" value="1"/>
</dbReference>
<dbReference type="InterPro" id="IPR001870">
    <property type="entry name" value="B30.2/SPRY"/>
</dbReference>
<dbReference type="Gene3D" id="3.40.50.300">
    <property type="entry name" value="P-loop containing nucleotide triphosphate hydrolases"/>
    <property type="match status" value="3"/>
</dbReference>
<accession>A0A0L0DLN5</accession>
<dbReference type="InterPro" id="IPR027417">
    <property type="entry name" value="P-loop_NTPase"/>
</dbReference>
<evidence type="ECO:0000259" key="11">
    <source>
        <dbReference type="PROSITE" id="PS51192"/>
    </source>
</evidence>
<keyword evidence="5 14" id="KW-0347">Helicase</keyword>
<dbReference type="PROSITE" id="PS50188">
    <property type="entry name" value="B302_SPRY"/>
    <property type="match status" value="1"/>
</dbReference>
<dbReference type="InterPro" id="IPR014014">
    <property type="entry name" value="RNA_helicase_DEAD_Q_motif"/>
</dbReference>
<feature type="short sequence motif" description="Q motif" evidence="9">
    <location>
        <begin position="2"/>
        <end position="30"/>
    </location>
</feature>
<keyword evidence="3" id="KW-0547">Nucleotide-binding</keyword>
<feature type="domain" description="B30.2/SPRY" evidence="10">
    <location>
        <begin position="77"/>
        <end position="254"/>
    </location>
</feature>
<dbReference type="RefSeq" id="XP_013754691.1">
    <property type="nucleotide sequence ID" value="XM_013899237.1"/>
</dbReference>
<dbReference type="GO" id="GO:0005829">
    <property type="term" value="C:cytosol"/>
    <property type="evidence" value="ECO:0007669"/>
    <property type="project" value="TreeGrafter"/>
</dbReference>
<keyword evidence="2" id="KW-0540">Nuclease</keyword>
<protein>
    <recommendedName>
        <fullName evidence="8">DEAD box protein 1</fullName>
    </recommendedName>
</protein>
<comment type="similarity">
    <text evidence="1">Belongs to the DEAD box helicase family. DDX1 subfamily.</text>
</comment>
<keyword evidence="6" id="KW-0269">Exonuclease</keyword>
<dbReference type="SUPFAM" id="SSF52540">
    <property type="entry name" value="P-loop containing nucleoside triphosphate hydrolases"/>
    <property type="match status" value="2"/>
</dbReference>
<evidence type="ECO:0000259" key="13">
    <source>
        <dbReference type="PROSITE" id="PS51195"/>
    </source>
</evidence>
<evidence type="ECO:0000256" key="4">
    <source>
        <dbReference type="ARBA" id="ARBA00022801"/>
    </source>
</evidence>
<dbReference type="InterPro" id="IPR011545">
    <property type="entry name" value="DEAD/DEAH_box_helicase_dom"/>
</dbReference>
<evidence type="ECO:0000259" key="12">
    <source>
        <dbReference type="PROSITE" id="PS51194"/>
    </source>
</evidence>
<evidence type="ECO:0000256" key="7">
    <source>
        <dbReference type="ARBA" id="ARBA00022840"/>
    </source>
</evidence>
<proteinExistence type="inferred from homology"/>
<evidence type="ECO:0000256" key="1">
    <source>
        <dbReference type="ARBA" id="ARBA00008765"/>
    </source>
</evidence>
<evidence type="ECO:0000313" key="14">
    <source>
        <dbReference type="EMBL" id="KNC53222.1"/>
    </source>
</evidence>
<name>A0A0L0DLN5_THETB</name>
<evidence type="ECO:0000256" key="8">
    <source>
        <dbReference type="ARBA" id="ARBA00032348"/>
    </source>
</evidence>
<evidence type="ECO:0000256" key="9">
    <source>
        <dbReference type="PROSITE-ProRule" id="PRU00552"/>
    </source>
</evidence>
<dbReference type="InterPro" id="IPR014001">
    <property type="entry name" value="Helicase_ATP-bd"/>
</dbReference>
<dbReference type="InterPro" id="IPR013320">
    <property type="entry name" value="ConA-like_dom_sf"/>
</dbReference>
<dbReference type="SUPFAM" id="SSF49899">
    <property type="entry name" value="Concanavalin A-like lectins/glucanases"/>
    <property type="match status" value="1"/>
</dbReference>
<dbReference type="Pfam" id="PF00270">
    <property type="entry name" value="DEAD"/>
    <property type="match status" value="2"/>
</dbReference>
<reference evidence="14 15" key="1">
    <citation type="submission" date="2010-05" db="EMBL/GenBank/DDBJ databases">
        <title>The Genome Sequence of Thecamonas trahens ATCC 50062.</title>
        <authorList>
            <consortium name="The Broad Institute Genome Sequencing Platform"/>
            <person name="Russ C."/>
            <person name="Cuomo C."/>
            <person name="Shea T."/>
            <person name="Young S.K."/>
            <person name="Zeng Q."/>
            <person name="Koehrsen M."/>
            <person name="Haas B."/>
            <person name="Borodovsky M."/>
            <person name="Guigo R."/>
            <person name="Alvarado L."/>
            <person name="Berlin A."/>
            <person name="Bochicchio J."/>
            <person name="Borenstein D."/>
            <person name="Chapman S."/>
            <person name="Chen Z."/>
            <person name="Freedman E."/>
            <person name="Gellesch M."/>
            <person name="Goldberg J."/>
            <person name="Griggs A."/>
            <person name="Gujja S."/>
            <person name="Heilman E."/>
            <person name="Heiman D."/>
            <person name="Hepburn T."/>
            <person name="Howarth C."/>
            <person name="Jen D."/>
            <person name="Larson L."/>
            <person name="Mehta T."/>
            <person name="Park D."/>
            <person name="Pearson M."/>
            <person name="Roberts A."/>
            <person name="Saif S."/>
            <person name="Shenoy N."/>
            <person name="Sisk P."/>
            <person name="Stolte C."/>
            <person name="Sykes S."/>
            <person name="Thomson T."/>
            <person name="Walk T."/>
            <person name="White J."/>
            <person name="Yandava C."/>
            <person name="Burger G."/>
            <person name="Gray M.W."/>
            <person name="Holland P.W.H."/>
            <person name="King N."/>
            <person name="Lang F.B.F."/>
            <person name="Roger A.J."/>
            <person name="Ruiz-Trillo I."/>
            <person name="Lander E."/>
            <person name="Nusbaum C."/>
        </authorList>
    </citation>
    <scope>NUCLEOTIDE SEQUENCE [LARGE SCALE GENOMIC DNA]</scope>
    <source>
        <strain evidence="14 15">ATCC 50062</strain>
    </source>
</reference>
<dbReference type="SMART" id="SM00490">
    <property type="entry name" value="HELICc"/>
    <property type="match status" value="1"/>
</dbReference>
<dbReference type="Gene3D" id="2.60.120.920">
    <property type="match status" value="1"/>
</dbReference>
<feature type="domain" description="Helicase C-terminal" evidence="12">
    <location>
        <begin position="493"/>
        <end position="680"/>
    </location>
</feature>
<dbReference type="OrthoDB" id="1735at2759"/>
<dbReference type="GO" id="GO:0003676">
    <property type="term" value="F:nucleic acid binding"/>
    <property type="evidence" value="ECO:0007669"/>
    <property type="project" value="InterPro"/>
</dbReference>
<dbReference type="EMBL" id="GL349479">
    <property type="protein sequence ID" value="KNC53222.1"/>
    <property type="molecule type" value="Genomic_DNA"/>
</dbReference>
<dbReference type="PANTHER" id="PTHR47959:SF13">
    <property type="entry name" value="ATP-DEPENDENT RNA HELICASE RHLE"/>
    <property type="match status" value="1"/>
</dbReference>
<keyword evidence="15" id="KW-1185">Reference proteome</keyword>
<dbReference type="STRING" id="461836.A0A0L0DLN5"/>
<keyword evidence="7" id="KW-0067">ATP-binding</keyword>
<keyword evidence="4" id="KW-0378">Hydrolase</keyword>
<dbReference type="InterPro" id="IPR043136">
    <property type="entry name" value="B30.2/SPRY_sf"/>
</dbReference>
<dbReference type="SMART" id="SM00487">
    <property type="entry name" value="DEXDc"/>
    <property type="match status" value="1"/>
</dbReference>
<evidence type="ECO:0000256" key="2">
    <source>
        <dbReference type="ARBA" id="ARBA00022722"/>
    </source>
</evidence>
<sequence>MSAFEKLGVCPEIIAAVEELGWQLPTPVQNEAIPLILGGGDVLAAAETGTGKTGAFALPVVQIVHETLSDQVSLGRSAASAPSSAASSAASSSSTESVVLSTQDRDLTCAIADNGLTVQSRAAYNWAGARASCGFVDGAVYFEAKVTDEGLARVGLATETATLNLGTDAGSFGFGGTGKKSYKRKFEPYGEPFGLGDVIGVMLDRTQRTVGFSKNGTLFGTAFDIPPALDGVAIFPAVVLKNAEMVFNFGATPFVHPLPSGYVAVDSAPPAWRVAGGSVAPAEAEHAPACLILEPTRELAEQVVEQINAFGKYLPEPQLRTLLLTGGSNAKEQAARLRRGVDIVVATAGRAKEMLKNGALSLASTRFFVMDEADDLLSAGDTAAFIRSVYAALPLTRLRVQIMCFSATLHTPVIRTLAAELMQHPTWVDLKGHDLLPATVHHAAVRIDPRVLRVDKSRPVFKADRVHKKDRVRVGGPTDADASHTIKLLKVQILVDLIDTYAMDQAIVFCRTRLDCDTVAAYLNSLPVVAGGQASGVSKYAALALHSGMNAKRAANLEAFKAGSIRFLVCTDVAARGIDISGLPFVINYTLPDEAAQYVHRVGRVGRADTLGLAISLVASTKERVWFHTCSSRSGKCSNTALVSDGGCTIWYDEPALLGAIEDLIAEEIQFMDAQYRLPHLDAAPGSIKYGEKVDVVEAPSSSAKYIDALKPTVKTLAQLEHNAQVSFLTMGAEFEGVALA</sequence>
<dbReference type="GO" id="GO:0003724">
    <property type="term" value="F:RNA helicase activity"/>
    <property type="evidence" value="ECO:0007669"/>
    <property type="project" value="InterPro"/>
</dbReference>
<feature type="domain" description="DEAD-box RNA helicase Q" evidence="13">
    <location>
        <begin position="2"/>
        <end position="30"/>
    </location>
</feature>
<dbReference type="GeneID" id="25567798"/>
<dbReference type="PROSITE" id="PS51195">
    <property type="entry name" value="Q_MOTIF"/>
    <property type="match status" value="1"/>
</dbReference>
<dbReference type="PROSITE" id="PS51194">
    <property type="entry name" value="HELICASE_CTER"/>
    <property type="match status" value="1"/>
</dbReference>
<dbReference type="GO" id="GO:0005524">
    <property type="term" value="F:ATP binding"/>
    <property type="evidence" value="ECO:0007669"/>
    <property type="project" value="UniProtKB-KW"/>
</dbReference>
<dbReference type="PROSITE" id="PS51192">
    <property type="entry name" value="HELICASE_ATP_BIND_1"/>
    <property type="match status" value="1"/>
</dbReference>
<dbReference type="CDD" id="cd18787">
    <property type="entry name" value="SF2_C_DEAD"/>
    <property type="match status" value="1"/>
</dbReference>